<evidence type="ECO:0000256" key="11">
    <source>
        <dbReference type="ARBA" id="ARBA00032305"/>
    </source>
</evidence>
<dbReference type="InterPro" id="IPR005493">
    <property type="entry name" value="RraA/RraA-like"/>
</dbReference>
<dbReference type="GO" id="GO:0046872">
    <property type="term" value="F:metal ion binding"/>
    <property type="evidence" value="ECO:0007669"/>
    <property type="project" value="UniProtKB-KW"/>
</dbReference>
<dbReference type="SUPFAM" id="SSF89562">
    <property type="entry name" value="RraA-like"/>
    <property type="match status" value="1"/>
</dbReference>
<comment type="cofactor">
    <cofactor evidence="13">
        <name>Mg(2+)</name>
        <dbReference type="ChEBI" id="CHEBI:18420"/>
    </cofactor>
</comment>
<organism evidence="14 15">
    <name type="scientific">Streptomyces resistomycificus</name>
    <dbReference type="NCBI Taxonomy" id="67356"/>
    <lineage>
        <taxon>Bacteria</taxon>
        <taxon>Bacillati</taxon>
        <taxon>Actinomycetota</taxon>
        <taxon>Actinomycetes</taxon>
        <taxon>Kitasatosporales</taxon>
        <taxon>Streptomycetaceae</taxon>
        <taxon>Streptomyces</taxon>
        <taxon>Streptomyces aurantiacus group</taxon>
    </lineage>
</organism>
<keyword evidence="13" id="KW-0460">Magnesium</keyword>
<evidence type="ECO:0000256" key="8">
    <source>
        <dbReference type="ARBA" id="ARBA00025046"/>
    </source>
</evidence>
<dbReference type="Pfam" id="PF03737">
    <property type="entry name" value="RraA-like"/>
    <property type="match status" value="1"/>
</dbReference>
<accession>A0A0L8L8J0</accession>
<dbReference type="Gene3D" id="3.50.30.40">
    <property type="entry name" value="Ribonuclease E inhibitor RraA/RraA-like"/>
    <property type="match status" value="1"/>
</dbReference>
<sequence length="216" mass="22359">MTYAPTSAGSPNIEVGPKWQRPEGELLAQFERHSVANIGDALGRLGMPDGGITPLWDGCRAVGSALTVLTVAGDDLAVIDAVAHIEPGDLLVINGFGYAGRAVMGDILAQYFSSRGAVGAIVDGAVRDRDEIRQQGFPVWSRSVTPAGPWKNGPGAFGTPVAIGGVVINPGDIVVADSDGIVAVPLKKAHDIATELAQIAESEQGMRAQARQAPTE</sequence>
<dbReference type="GO" id="GO:0008948">
    <property type="term" value="F:oxaloacetate decarboxylase activity"/>
    <property type="evidence" value="ECO:0007669"/>
    <property type="project" value="UniProtKB-EC"/>
</dbReference>
<dbReference type="PANTHER" id="PTHR33254:SF4">
    <property type="entry name" value="4-HYDROXY-4-METHYL-2-OXOGLUTARATE ALDOLASE 3-RELATED"/>
    <property type="match status" value="1"/>
</dbReference>
<comment type="cofactor">
    <cofactor evidence="2">
        <name>a divalent metal cation</name>
        <dbReference type="ChEBI" id="CHEBI:60240"/>
    </cofactor>
</comment>
<evidence type="ECO:0000256" key="4">
    <source>
        <dbReference type="ARBA" id="ARBA00011233"/>
    </source>
</evidence>
<dbReference type="eggNOG" id="COG0684">
    <property type="taxonomic scope" value="Bacteria"/>
</dbReference>
<feature type="binding site" evidence="13">
    <location>
        <begin position="105"/>
        <end position="108"/>
    </location>
    <ligand>
        <name>substrate</name>
    </ligand>
</feature>
<comment type="catalytic activity">
    <reaction evidence="12">
        <text>oxaloacetate + H(+) = pyruvate + CO2</text>
        <dbReference type="Rhea" id="RHEA:15641"/>
        <dbReference type="ChEBI" id="CHEBI:15361"/>
        <dbReference type="ChEBI" id="CHEBI:15378"/>
        <dbReference type="ChEBI" id="CHEBI:16452"/>
        <dbReference type="ChEBI" id="CHEBI:16526"/>
        <dbReference type="EC" id="4.1.1.112"/>
    </reaction>
</comment>
<feature type="binding site" evidence="13">
    <location>
        <position position="127"/>
    </location>
    <ligand>
        <name>substrate</name>
    </ligand>
</feature>
<dbReference type="RefSeq" id="WP_051869457.1">
    <property type="nucleotide sequence ID" value="NZ_KL575585.1"/>
</dbReference>
<evidence type="ECO:0000256" key="13">
    <source>
        <dbReference type="PIRSR" id="PIRSR605493-1"/>
    </source>
</evidence>
<evidence type="ECO:0000256" key="5">
    <source>
        <dbReference type="ARBA" id="ARBA00012213"/>
    </source>
</evidence>
<dbReference type="STRING" id="67356.AQJ84_06600"/>
<dbReference type="AlphaFoldDB" id="A0A0L8L8J0"/>
<comment type="function">
    <text evidence="8">Catalyzes the aldol cleavage of 4-hydroxy-4-methyl-2-oxoglutarate (HMG) into 2 molecules of pyruvate. Also contains a secondary oxaloacetate (OAA) decarboxylase activity due to the common pyruvate enolate transition state formed following C-C bond cleavage in the retro-aldol and decarboxylation reactions.</text>
</comment>
<evidence type="ECO:0000313" key="14">
    <source>
        <dbReference type="EMBL" id="KOG34462.1"/>
    </source>
</evidence>
<dbReference type="OrthoDB" id="943692at2"/>
<name>A0A0L8L8J0_9ACTN</name>
<dbReference type="EC" id="4.1.1.112" evidence="6"/>
<comment type="caution">
    <text evidence="14">The sequence shown here is derived from an EMBL/GenBank/DDBJ whole genome shotgun (WGS) entry which is preliminary data.</text>
</comment>
<proteinExistence type="inferred from homology"/>
<dbReference type="EC" id="4.1.3.17" evidence="5"/>
<feature type="binding site" evidence="13">
    <location>
        <position position="128"/>
    </location>
    <ligand>
        <name>Mg(2+)</name>
        <dbReference type="ChEBI" id="CHEBI:18420"/>
    </ligand>
</feature>
<keyword evidence="15" id="KW-1185">Reference proteome</keyword>
<dbReference type="PATRIC" id="fig|67356.5.peg.3860"/>
<evidence type="ECO:0000256" key="10">
    <source>
        <dbReference type="ARBA" id="ARBA00030169"/>
    </source>
</evidence>
<comment type="catalytic activity">
    <reaction evidence="1">
        <text>4-hydroxy-4-methyl-2-oxoglutarate = 2 pyruvate</text>
        <dbReference type="Rhea" id="RHEA:22748"/>
        <dbReference type="ChEBI" id="CHEBI:15361"/>
        <dbReference type="ChEBI" id="CHEBI:58276"/>
        <dbReference type="EC" id="4.1.3.17"/>
    </reaction>
</comment>
<comment type="similarity">
    <text evidence="3">Belongs to the class II aldolase/RraA-like family.</text>
</comment>
<evidence type="ECO:0000313" key="15">
    <source>
        <dbReference type="Proteomes" id="UP000037251"/>
    </source>
</evidence>
<dbReference type="EMBL" id="LGUS01000163">
    <property type="protein sequence ID" value="KOG34462.1"/>
    <property type="molecule type" value="Genomic_DNA"/>
</dbReference>
<evidence type="ECO:0000256" key="7">
    <source>
        <dbReference type="ARBA" id="ARBA00016549"/>
    </source>
</evidence>
<dbReference type="GO" id="GO:0047443">
    <property type="term" value="F:4-hydroxy-4-methyl-2-oxoglutarate aldolase activity"/>
    <property type="evidence" value="ECO:0007669"/>
    <property type="project" value="UniProtKB-EC"/>
</dbReference>
<comment type="subunit">
    <text evidence="4">Homotrimer.</text>
</comment>
<evidence type="ECO:0000256" key="12">
    <source>
        <dbReference type="ARBA" id="ARBA00047973"/>
    </source>
</evidence>
<evidence type="ECO:0000256" key="6">
    <source>
        <dbReference type="ARBA" id="ARBA00012947"/>
    </source>
</evidence>
<dbReference type="InterPro" id="IPR036704">
    <property type="entry name" value="RraA/RraA-like_sf"/>
</dbReference>
<dbReference type="PANTHER" id="PTHR33254">
    <property type="entry name" value="4-HYDROXY-4-METHYL-2-OXOGLUTARATE ALDOLASE 3-RELATED"/>
    <property type="match status" value="1"/>
</dbReference>
<protein>
    <recommendedName>
        <fullName evidence="7">Putative 4-hydroxy-4-methyl-2-oxoglutarate aldolase</fullName>
        <ecNumber evidence="6">4.1.1.112</ecNumber>
        <ecNumber evidence="5">4.1.3.17</ecNumber>
    </recommendedName>
    <alternativeName>
        <fullName evidence="11">Oxaloacetate decarboxylase</fullName>
    </alternativeName>
    <alternativeName>
        <fullName evidence="9">Regulator of ribonuclease activity homolog</fullName>
    </alternativeName>
    <alternativeName>
        <fullName evidence="10">RraA-like protein</fullName>
    </alternativeName>
</protein>
<keyword evidence="13" id="KW-0479">Metal-binding</keyword>
<gene>
    <name evidence="14" type="ORF">ADK37_18150</name>
</gene>
<evidence type="ECO:0000256" key="2">
    <source>
        <dbReference type="ARBA" id="ARBA00001968"/>
    </source>
</evidence>
<evidence type="ECO:0000256" key="1">
    <source>
        <dbReference type="ARBA" id="ARBA00001342"/>
    </source>
</evidence>
<dbReference type="Proteomes" id="UP000037251">
    <property type="component" value="Unassembled WGS sequence"/>
</dbReference>
<reference evidence="15" key="1">
    <citation type="submission" date="2015-07" db="EMBL/GenBank/DDBJ databases">
        <authorList>
            <person name="Ju K.-S."/>
            <person name="Doroghazi J.R."/>
            <person name="Metcalf W.W."/>
        </authorList>
    </citation>
    <scope>NUCLEOTIDE SEQUENCE [LARGE SCALE GENOMIC DNA]</scope>
    <source>
        <strain evidence="15">NRRL 2290</strain>
    </source>
</reference>
<dbReference type="CDD" id="cd16841">
    <property type="entry name" value="RraA_family"/>
    <property type="match status" value="1"/>
</dbReference>
<evidence type="ECO:0000256" key="9">
    <source>
        <dbReference type="ARBA" id="ARBA00029596"/>
    </source>
</evidence>
<evidence type="ECO:0000256" key="3">
    <source>
        <dbReference type="ARBA" id="ARBA00008621"/>
    </source>
</evidence>